<proteinExistence type="predicted"/>
<evidence type="ECO:0000256" key="2">
    <source>
        <dbReference type="SAM" id="Phobius"/>
    </source>
</evidence>
<feature type="region of interest" description="Disordered" evidence="1">
    <location>
        <begin position="270"/>
        <end position="293"/>
    </location>
</feature>
<keyword evidence="2" id="KW-0472">Membrane</keyword>
<gene>
    <name evidence="3" type="ORF">GCM10023205_83930</name>
</gene>
<keyword evidence="2" id="KW-0812">Transmembrane</keyword>
<sequence>MTGHGNGDRAQEDLLRRALTNAMDGATGPEPGMPDLLGPAMAEGTRIRRRRRATLLVALSTAAVLVGGGLTGGFVYLGQDSGKTDRVPVGGQPPGRPSGEALAALLESYFAPKGWSVNPAPMEVRTDAQGGKTVKVLVRDAERRTGVLELSVARMRQPLDPGQSLSTECGMLRKLDPAGPESGAHVPTLCEFVATKDERTSAWDLMLKRTSDADPARYGTVRVGPSAEIVRVWMLADRQSASPSPNSLYAESAALTRISADKDLTDVINAIPDTPVTPMDGDKPSKHPSAATT</sequence>
<evidence type="ECO:0000256" key="1">
    <source>
        <dbReference type="SAM" id="MobiDB-lite"/>
    </source>
</evidence>
<organism evidence="3 4">
    <name type="scientific">Yinghuangia aomiensis</name>
    <dbReference type="NCBI Taxonomy" id="676205"/>
    <lineage>
        <taxon>Bacteria</taxon>
        <taxon>Bacillati</taxon>
        <taxon>Actinomycetota</taxon>
        <taxon>Actinomycetes</taxon>
        <taxon>Kitasatosporales</taxon>
        <taxon>Streptomycetaceae</taxon>
        <taxon>Yinghuangia</taxon>
    </lineage>
</organism>
<dbReference type="Proteomes" id="UP001500466">
    <property type="component" value="Unassembled WGS sequence"/>
</dbReference>
<name>A0ABP9IJ58_9ACTN</name>
<accession>A0ABP9IJ58</accession>
<evidence type="ECO:0000313" key="4">
    <source>
        <dbReference type="Proteomes" id="UP001500466"/>
    </source>
</evidence>
<reference evidence="4" key="1">
    <citation type="journal article" date="2019" name="Int. J. Syst. Evol. Microbiol.">
        <title>The Global Catalogue of Microorganisms (GCM) 10K type strain sequencing project: providing services to taxonomists for standard genome sequencing and annotation.</title>
        <authorList>
            <consortium name="The Broad Institute Genomics Platform"/>
            <consortium name="The Broad Institute Genome Sequencing Center for Infectious Disease"/>
            <person name="Wu L."/>
            <person name="Ma J."/>
        </authorList>
    </citation>
    <scope>NUCLEOTIDE SEQUENCE [LARGE SCALE GENOMIC DNA]</scope>
    <source>
        <strain evidence="4">JCM 17986</strain>
    </source>
</reference>
<feature type="transmembrane region" description="Helical" evidence="2">
    <location>
        <begin position="55"/>
        <end position="77"/>
    </location>
</feature>
<keyword evidence="2" id="KW-1133">Transmembrane helix</keyword>
<keyword evidence="4" id="KW-1185">Reference proteome</keyword>
<dbReference type="RefSeq" id="WP_345681170.1">
    <property type="nucleotide sequence ID" value="NZ_BAABHS010000071.1"/>
</dbReference>
<evidence type="ECO:0000313" key="3">
    <source>
        <dbReference type="EMBL" id="GAA4997645.1"/>
    </source>
</evidence>
<dbReference type="EMBL" id="BAABHS010000071">
    <property type="protein sequence ID" value="GAA4997645.1"/>
    <property type="molecule type" value="Genomic_DNA"/>
</dbReference>
<comment type="caution">
    <text evidence="3">The sequence shown here is derived from an EMBL/GenBank/DDBJ whole genome shotgun (WGS) entry which is preliminary data.</text>
</comment>
<protein>
    <submittedName>
        <fullName evidence="3">Uncharacterized protein</fullName>
    </submittedName>
</protein>